<evidence type="ECO:0000313" key="3">
    <source>
        <dbReference type="EMBL" id="KAJ6233150.1"/>
    </source>
</evidence>
<dbReference type="SUPFAM" id="SSF52540">
    <property type="entry name" value="P-loop containing nucleoside triphosphate hydrolases"/>
    <property type="match status" value="1"/>
</dbReference>
<dbReference type="GO" id="GO:0003924">
    <property type="term" value="F:GTPase activity"/>
    <property type="evidence" value="ECO:0007669"/>
    <property type="project" value="InterPro"/>
</dbReference>
<dbReference type="SMART" id="SM00175">
    <property type="entry name" value="RAB"/>
    <property type="match status" value="1"/>
</dbReference>
<dbReference type="SMART" id="SM00174">
    <property type="entry name" value="RHO"/>
    <property type="match status" value="1"/>
</dbReference>
<dbReference type="PROSITE" id="PS51419">
    <property type="entry name" value="RAB"/>
    <property type="match status" value="1"/>
</dbReference>
<keyword evidence="1" id="KW-0547">Nucleotide-binding</keyword>
<dbReference type="Proteomes" id="UP001150062">
    <property type="component" value="Unassembled WGS sequence"/>
</dbReference>
<keyword evidence="5" id="KW-1185">Reference proteome</keyword>
<reference evidence="2" key="2">
    <citation type="submission" date="2022-08" db="EMBL/GenBank/DDBJ databases">
        <title>Novel sulphate-reducing endosymbionts in the free-living metamonad Anaeramoeba.</title>
        <authorList>
            <person name="Jerlstrom-Hultqvist J."/>
            <person name="Cepicka I."/>
            <person name="Gallot-Lavallee L."/>
            <person name="Salas-Leiva D."/>
            <person name="Curtis B.A."/>
            <person name="Zahonova K."/>
            <person name="Pipaliya S."/>
            <person name="Dacks J."/>
            <person name="Roger A.J."/>
        </authorList>
    </citation>
    <scope>NUCLEOTIDE SEQUENCE</scope>
    <source>
        <strain evidence="2">Busselton2</strain>
    </source>
</reference>
<dbReference type="Proteomes" id="UP001146793">
    <property type="component" value="Unassembled WGS sequence"/>
</dbReference>
<protein>
    <submittedName>
        <fullName evidence="2">Ras-related protein rab-24</fullName>
    </submittedName>
</protein>
<dbReference type="CDD" id="cd00154">
    <property type="entry name" value="Rab"/>
    <property type="match status" value="1"/>
</dbReference>
<dbReference type="FunFam" id="3.40.50.300:FF:001204">
    <property type="entry name" value="Small GTP-binding protein, putative"/>
    <property type="match status" value="1"/>
</dbReference>
<proteinExistence type="predicted"/>
<evidence type="ECO:0000313" key="4">
    <source>
        <dbReference type="Proteomes" id="UP001146793"/>
    </source>
</evidence>
<dbReference type="PROSITE" id="PS51421">
    <property type="entry name" value="RAS"/>
    <property type="match status" value="1"/>
</dbReference>
<dbReference type="EMBL" id="JAOAOG010000283">
    <property type="protein sequence ID" value="KAJ6233150.1"/>
    <property type="molecule type" value="Genomic_DNA"/>
</dbReference>
<dbReference type="Gene3D" id="3.40.50.300">
    <property type="entry name" value="P-loop containing nucleotide triphosphate hydrolases"/>
    <property type="match status" value="1"/>
</dbReference>
<dbReference type="EMBL" id="JANTQA010000032">
    <property type="protein sequence ID" value="KAJ3438603.1"/>
    <property type="molecule type" value="Genomic_DNA"/>
</dbReference>
<dbReference type="SMART" id="SM00176">
    <property type="entry name" value="RAN"/>
    <property type="match status" value="1"/>
</dbReference>
<name>A0AAV7ZEH6_9EUKA</name>
<dbReference type="InterPro" id="IPR005225">
    <property type="entry name" value="Small_GTP-bd"/>
</dbReference>
<accession>A0AAV7ZEH6</accession>
<reference evidence="3" key="1">
    <citation type="submission" date="2022-08" db="EMBL/GenBank/DDBJ databases">
        <title>Novel sulfate-reducing endosymbionts in the free-living metamonad Anaeramoeba.</title>
        <authorList>
            <person name="Jerlstrom-Hultqvist J."/>
            <person name="Cepicka I."/>
            <person name="Gallot-Lavallee L."/>
            <person name="Salas-Leiva D."/>
            <person name="Curtis B.A."/>
            <person name="Zahonova K."/>
            <person name="Pipaliya S."/>
            <person name="Dacks J."/>
            <person name="Roger A.J."/>
        </authorList>
    </citation>
    <scope>NUCLEOTIDE SEQUENCE</scope>
    <source>
        <strain evidence="3">Schooner1</strain>
    </source>
</reference>
<dbReference type="InterPro" id="IPR001806">
    <property type="entry name" value="Small_GTPase"/>
</dbReference>
<gene>
    <name evidence="2" type="ORF">M0812_14613</name>
    <name evidence="3" type="ORF">M0813_30256</name>
</gene>
<sequence length="196" mass="22222">MSTMKVDFKVVLLGDSNAGKTSLFERFVNNKFAKDPKQTVGVSFGLKTIGVRGSQVVMGIWDTAGQERYQSLTKMYYRKASSAILCFDPTKRSSYEKVKFWIKELRETESRCSIYLVATKIDLISSDEDWDIPQQEVMNFAQKNKFKTCETSAKEDIGVNKLFAIIAQDYLMKDEKGGNESIRLHSSEEQSKSGCC</sequence>
<evidence type="ECO:0000313" key="5">
    <source>
        <dbReference type="Proteomes" id="UP001150062"/>
    </source>
</evidence>
<dbReference type="NCBIfam" id="TIGR00231">
    <property type="entry name" value="small_GTP"/>
    <property type="match status" value="1"/>
</dbReference>
<evidence type="ECO:0000313" key="2">
    <source>
        <dbReference type="EMBL" id="KAJ3438603.1"/>
    </source>
</evidence>
<dbReference type="AlphaFoldDB" id="A0AAV7ZEH6"/>
<dbReference type="GO" id="GO:0005525">
    <property type="term" value="F:GTP binding"/>
    <property type="evidence" value="ECO:0007669"/>
    <property type="project" value="InterPro"/>
</dbReference>
<dbReference type="PRINTS" id="PR00449">
    <property type="entry name" value="RASTRNSFRMNG"/>
</dbReference>
<organism evidence="2 4">
    <name type="scientific">Anaeramoeba flamelloides</name>
    <dbReference type="NCBI Taxonomy" id="1746091"/>
    <lineage>
        <taxon>Eukaryota</taxon>
        <taxon>Metamonada</taxon>
        <taxon>Anaeramoebidae</taxon>
        <taxon>Anaeramoeba</taxon>
    </lineage>
</organism>
<dbReference type="PANTHER" id="PTHR47978">
    <property type="match status" value="1"/>
</dbReference>
<comment type="caution">
    <text evidence="2">The sequence shown here is derived from an EMBL/GenBank/DDBJ whole genome shotgun (WGS) entry which is preliminary data.</text>
</comment>
<dbReference type="SMART" id="SM00173">
    <property type="entry name" value="RAS"/>
    <property type="match status" value="1"/>
</dbReference>
<evidence type="ECO:0000256" key="1">
    <source>
        <dbReference type="ARBA" id="ARBA00022741"/>
    </source>
</evidence>
<dbReference type="Pfam" id="PF00071">
    <property type="entry name" value="Ras"/>
    <property type="match status" value="1"/>
</dbReference>
<dbReference type="InterPro" id="IPR027417">
    <property type="entry name" value="P-loop_NTPase"/>
</dbReference>